<accession>A0A8S2JNU0</accession>
<proteinExistence type="predicted"/>
<dbReference type="PRINTS" id="PR00219">
    <property type="entry name" value="SYNAPTOBREVN"/>
</dbReference>
<protein>
    <recommendedName>
        <fullName evidence="2">V-SNARE coiled-coil homology domain-containing protein</fullName>
    </recommendedName>
</protein>
<sequence length="148" mass="17186">MSDPVDNKTNNLNALRADVTETTNVLRVTVEKLVDRGDRLDALNARAEDLNSSSYHFHGSARRIQRTMKWRNYKITIFISKPQPLYKDTNLEERYTKFELDRILEQSLELVWSAYGCGSSQLNEDATMNNTIQCVNCYKLTCFTHKCR</sequence>
<name>A0A8S2JNU0_9BILA</name>
<dbReference type="Gene3D" id="1.20.5.110">
    <property type="match status" value="1"/>
</dbReference>
<organism evidence="3 4">
    <name type="scientific">Rotaria magnacalcarata</name>
    <dbReference type="NCBI Taxonomy" id="392030"/>
    <lineage>
        <taxon>Eukaryota</taxon>
        <taxon>Metazoa</taxon>
        <taxon>Spiralia</taxon>
        <taxon>Gnathifera</taxon>
        <taxon>Rotifera</taxon>
        <taxon>Eurotatoria</taxon>
        <taxon>Bdelloidea</taxon>
        <taxon>Philodinida</taxon>
        <taxon>Philodinidae</taxon>
        <taxon>Rotaria</taxon>
    </lineage>
</organism>
<dbReference type="GO" id="GO:0016192">
    <property type="term" value="P:vesicle-mediated transport"/>
    <property type="evidence" value="ECO:0007669"/>
    <property type="project" value="InterPro"/>
</dbReference>
<dbReference type="EMBL" id="CAJOBI010000230">
    <property type="protein sequence ID" value="CAF3806604.1"/>
    <property type="molecule type" value="Genomic_DNA"/>
</dbReference>
<evidence type="ECO:0000256" key="1">
    <source>
        <dbReference type="PROSITE-ProRule" id="PRU00290"/>
    </source>
</evidence>
<gene>
    <name evidence="3" type="ORF">SMN809_LOCUS1483</name>
</gene>
<evidence type="ECO:0000313" key="4">
    <source>
        <dbReference type="Proteomes" id="UP000676336"/>
    </source>
</evidence>
<dbReference type="Pfam" id="PF00957">
    <property type="entry name" value="Synaptobrevin"/>
    <property type="match status" value="1"/>
</dbReference>
<dbReference type="InterPro" id="IPR016444">
    <property type="entry name" value="Synaptobrevin/VAMP"/>
</dbReference>
<evidence type="ECO:0000313" key="3">
    <source>
        <dbReference type="EMBL" id="CAF3806604.1"/>
    </source>
</evidence>
<dbReference type="AlphaFoldDB" id="A0A8S2JNU0"/>
<dbReference type="GO" id="GO:0016020">
    <property type="term" value="C:membrane"/>
    <property type="evidence" value="ECO:0007669"/>
    <property type="project" value="InterPro"/>
</dbReference>
<dbReference type="SUPFAM" id="SSF58038">
    <property type="entry name" value="SNARE fusion complex"/>
    <property type="match status" value="1"/>
</dbReference>
<comment type="caution">
    <text evidence="3">The sequence shown here is derived from an EMBL/GenBank/DDBJ whole genome shotgun (WGS) entry which is preliminary data.</text>
</comment>
<dbReference type="InterPro" id="IPR001388">
    <property type="entry name" value="Synaptobrevin-like"/>
</dbReference>
<keyword evidence="1" id="KW-0175">Coiled coil</keyword>
<dbReference type="PROSITE" id="PS50892">
    <property type="entry name" value="V_SNARE"/>
    <property type="match status" value="1"/>
</dbReference>
<dbReference type="PANTHER" id="PTHR45701">
    <property type="entry name" value="SYNAPTOBREVIN FAMILY MEMBER"/>
    <property type="match status" value="1"/>
</dbReference>
<evidence type="ECO:0000259" key="2">
    <source>
        <dbReference type="PROSITE" id="PS50892"/>
    </source>
</evidence>
<feature type="domain" description="V-SNARE coiled-coil homology" evidence="2">
    <location>
        <begin position="11"/>
        <end position="71"/>
    </location>
</feature>
<dbReference type="Proteomes" id="UP000676336">
    <property type="component" value="Unassembled WGS sequence"/>
</dbReference>
<dbReference type="InterPro" id="IPR042855">
    <property type="entry name" value="V_SNARE_CC"/>
</dbReference>
<reference evidence="3" key="1">
    <citation type="submission" date="2021-02" db="EMBL/GenBank/DDBJ databases">
        <authorList>
            <person name="Nowell W R."/>
        </authorList>
    </citation>
    <scope>NUCLEOTIDE SEQUENCE</scope>
</reference>